<organism evidence="11 12">
    <name type="scientific">Acanthochromis polyacanthus</name>
    <name type="common">spiny chromis</name>
    <dbReference type="NCBI Taxonomy" id="80966"/>
    <lineage>
        <taxon>Eukaryota</taxon>
        <taxon>Metazoa</taxon>
        <taxon>Chordata</taxon>
        <taxon>Craniata</taxon>
        <taxon>Vertebrata</taxon>
        <taxon>Euteleostomi</taxon>
        <taxon>Actinopterygii</taxon>
        <taxon>Neopterygii</taxon>
        <taxon>Teleostei</taxon>
        <taxon>Neoteleostei</taxon>
        <taxon>Acanthomorphata</taxon>
        <taxon>Ovalentaria</taxon>
        <taxon>Pomacentridae</taxon>
        <taxon>Acanthochromis</taxon>
    </lineage>
</organism>
<keyword evidence="4 8" id="KW-0863">Zinc-finger</keyword>
<keyword evidence="5" id="KW-0862">Zinc</keyword>
<dbReference type="GO" id="GO:0006417">
    <property type="term" value="P:regulation of translation"/>
    <property type="evidence" value="ECO:0007669"/>
    <property type="project" value="UniProtKB-UniRule"/>
</dbReference>
<dbReference type="Proteomes" id="UP000257200">
    <property type="component" value="Unplaced"/>
</dbReference>
<dbReference type="Ensembl" id="ENSAPOT00000033913.1">
    <property type="protein sequence ID" value="ENSAPOP00000032407.1"/>
    <property type="gene ID" value="ENSAPOG00000020274.1"/>
</dbReference>
<dbReference type="InterPro" id="IPR008705">
    <property type="entry name" value="Nanos/Xcar2"/>
</dbReference>
<reference evidence="11" key="2">
    <citation type="submission" date="2025-09" db="UniProtKB">
        <authorList>
            <consortium name="Ensembl"/>
        </authorList>
    </citation>
    <scope>IDENTIFICATION</scope>
</reference>
<name>A0A3Q1GY91_9TELE</name>
<feature type="region of interest" description="Disordered" evidence="9">
    <location>
        <begin position="45"/>
        <end position="85"/>
    </location>
</feature>
<dbReference type="GeneTree" id="ENSGT00950000183135"/>
<keyword evidence="6 8" id="KW-0810">Translation regulation</keyword>
<dbReference type="GO" id="GO:0003723">
    <property type="term" value="F:RNA binding"/>
    <property type="evidence" value="ECO:0007669"/>
    <property type="project" value="UniProtKB-UniRule"/>
</dbReference>
<comment type="subcellular location">
    <subcellularLocation>
        <location evidence="1">Cytoplasm</location>
    </subcellularLocation>
</comment>
<sequence>MASHTQRRMDAQRSLLTGVQYFDMWHDYMNLSRLLEKLCGRREVNTSGDTERPKKEPAALWIQSAPQGREGKSSAETSSSSSLSDSSFSCGASAAECRFCRQNGESARVYRSHRLRSDDGRVTCPILRNYTCPICEATGDQAHTRRYCPQAQDQEMAGWMLPVAKFW</sequence>
<evidence type="ECO:0000256" key="2">
    <source>
        <dbReference type="ARBA" id="ARBA00022490"/>
    </source>
</evidence>
<dbReference type="Pfam" id="PF05741">
    <property type="entry name" value="zf-nanos"/>
    <property type="match status" value="1"/>
</dbReference>
<keyword evidence="7 8" id="KW-0694">RNA-binding</keyword>
<dbReference type="GO" id="GO:0005737">
    <property type="term" value="C:cytoplasm"/>
    <property type="evidence" value="ECO:0007669"/>
    <property type="project" value="UniProtKB-SubCell"/>
</dbReference>
<keyword evidence="12" id="KW-1185">Reference proteome</keyword>
<dbReference type="PANTHER" id="PTHR12887">
    <property type="entry name" value="NANOS PROTEIN"/>
    <property type="match status" value="1"/>
</dbReference>
<evidence type="ECO:0000256" key="8">
    <source>
        <dbReference type="PROSITE-ProRule" id="PRU00855"/>
    </source>
</evidence>
<dbReference type="PROSITE" id="PS51522">
    <property type="entry name" value="ZF_NANOS"/>
    <property type="match status" value="1"/>
</dbReference>
<dbReference type="GO" id="GO:0008270">
    <property type="term" value="F:zinc ion binding"/>
    <property type="evidence" value="ECO:0007669"/>
    <property type="project" value="UniProtKB-KW"/>
</dbReference>
<accession>A0A3Q1GY91</accession>
<evidence type="ECO:0000313" key="12">
    <source>
        <dbReference type="Proteomes" id="UP000257200"/>
    </source>
</evidence>
<dbReference type="InterPro" id="IPR024161">
    <property type="entry name" value="Znf_nanos-typ"/>
</dbReference>
<protein>
    <submittedName>
        <fullName evidence="11">Nanos homolog 2</fullName>
    </submittedName>
</protein>
<feature type="compositionally biased region" description="Low complexity" evidence="9">
    <location>
        <begin position="74"/>
        <end position="85"/>
    </location>
</feature>
<evidence type="ECO:0000256" key="7">
    <source>
        <dbReference type="ARBA" id="ARBA00022884"/>
    </source>
</evidence>
<evidence type="ECO:0000256" key="9">
    <source>
        <dbReference type="SAM" id="MobiDB-lite"/>
    </source>
</evidence>
<keyword evidence="3" id="KW-0479">Metal-binding</keyword>
<evidence type="ECO:0000256" key="4">
    <source>
        <dbReference type="ARBA" id="ARBA00022771"/>
    </source>
</evidence>
<dbReference type="Gene3D" id="4.10.60.30">
    <property type="entry name" value="Nanos, RNA-binding domain"/>
    <property type="match status" value="1"/>
</dbReference>
<evidence type="ECO:0000256" key="3">
    <source>
        <dbReference type="ARBA" id="ARBA00022723"/>
    </source>
</evidence>
<dbReference type="AlphaFoldDB" id="A0A3Q1GY91"/>
<feature type="compositionally biased region" description="Basic and acidic residues" evidence="9">
    <location>
        <begin position="45"/>
        <end position="57"/>
    </location>
</feature>
<dbReference type="InParanoid" id="A0A3Q1GY91"/>
<comment type="similarity">
    <text evidence="8">Belongs to the nanos family.</text>
</comment>
<reference evidence="11" key="1">
    <citation type="submission" date="2025-08" db="UniProtKB">
        <authorList>
            <consortium name="Ensembl"/>
        </authorList>
    </citation>
    <scope>IDENTIFICATION</scope>
</reference>
<dbReference type="InterPro" id="IPR038129">
    <property type="entry name" value="Nanos_sf"/>
</dbReference>
<proteinExistence type="inferred from homology"/>
<evidence type="ECO:0000313" key="11">
    <source>
        <dbReference type="Ensembl" id="ENSAPOP00000032407.1"/>
    </source>
</evidence>
<keyword evidence="2" id="KW-0963">Cytoplasm</keyword>
<feature type="domain" description="Nanos-type" evidence="10">
    <location>
        <begin position="96"/>
        <end position="150"/>
    </location>
</feature>
<evidence type="ECO:0000256" key="6">
    <source>
        <dbReference type="ARBA" id="ARBA00022845"/>
    </source>
</evidence>
<evidence type="ECO:0000256" key="1">
    <source>
        <dbReference type="ARBA" id="ARBA00004496"/>
    </source>
</evidence>
<evidence type="ECO:0000256" key="5">
    <source>
        <dbReference type="ARBA" id="ARBA00022833"/>
    </source>
</evidence>
<dbReference type="STRING" id="80966.ENSAPOP00000032407"/>
<evidence type="ECO:0000259" key="10">
    <source>
        <dbReference type="PROSITE" id="PS51522"/>
    </source>
</evidence>